<keyword evidence="8" id="KW-0406">Ion transport</keyword>
<dbReference type="PANTHER" id="PTHR46494:SF1">
    <property type="entry name" value="CORA FAMILY METAL ION TRANSPORTER (EUROFUNG)"/>
    <property type="match status" value="1"/>
</dbReference>
<keyword evidence="7" id="KW-1133">Transmembrane helix</keyword>
<evidence type="ECO:0000256" key="11">
    <source>
        <dbReference type="ARBA" id="ARBA00045497"/>
    </source>
</evidence>
<dbReference type="GO" id="GO:0015087">
    <property type="term" value="F:cobalt ion transmembrane transporter activity"/>
    <property type="evidence" value="ECO:0007669"/>
    <property type="project" value="TreeGrafter"/>
</dbReference>
<dbReference type="InterPro" id="IPR045861">
    <property type="entry name" value="CorA_cytoplasmic_dom"/>
</dbReference>
<comment type="function">
    <text evidence="11">Mediates influx of magnesium ions. Alternates between open and closed states. Activated by low cytoplasmic Mg(2+) levels. Inactive when cytoplasmic Mg(2+) levels are high.</text>
</comment>
<accession>A0A239TE00</accession>
<dbReference type="Proteomes" id="UP000321736">
    <property type="component" value="Unassembled WGS sequence"/>
</dbReference>
<reference evidence="12 13" key="1">
    <citation type="submission" date="2019-07" db="EMBL/GenBank/DDBJ databases">
        <title>Whole genome shotgun sequence of Staphylococcus piscifermentans NBRC 109625.</title>
        <authorList>
            <person name="Hosoyama A."/>
            <person name="Uohara A."/>
            <person name="Ohji S."/>
            <person name="Ichikawa N."/>
        </authorList>
    </citation>
    <scope>NUCLEOTIDE SEQUENCE [LARGE SCALE GENOMIC DNA]</scope>
    <source>
        <strain evidence="12 13">NBRC 109625</strain>
    </source>
</reference>
<evidence type="ECO:0000256" key="3">
    <source>
        <dbReference type="ARBA" id="ARBA00022448"/>
    </source>
</evidence>
<evidence type="ECO:0000313" key="12">
    <source>
        <dbReference type="EMBL" id="GEP83701.1"/>
    </source>
</evidence>
<evidence type="ECO:0000256" key="2">
    <source>
        <dbReference type="ARBA" id="ARBA00009765"/>
    </source>
</evidence>
<comment type="caution">
    <text evidence="12">The sequence shown here is derived from an EMBL/GenBank/DDBJ whole genome shotgun (WGS) entry which is preliminary data.</text>
</comment>
<keyword evidence="13" id="KW-1185">Reference proteome</keyword>
<dbReference type="GO" id="GO:0000287">
    <property type="term" value="F:magnesium ion binding"/>
    <property type="evidence" value="ECO:0007669"/>
    <property type="project" value="TreeGrafter"/>
</dbReference>
<keyword evidence="3" id="KW-0813">Transport</keyword>
<dbReference type="SUPFAM" id="SSF143865">
    <property type="entry name" value="CorA soluble domain-like"/>
    <property type="match status" value="1"/>
</dbReference>
<evidence type="ECO:0000256" key="10">
    <source>
        <dbReference type="ARBA" id="ARBA00034269"/>
    </source>
</evidence>
<evidence type="ECO:0000313" key="13">
    <source>
        <dbReference type="Proteomes" id="UP000321736"/>
    </source>
</evidence>
<keyword evidence="9" id="KW-0472">Membrane</keyword>
<dbReference type="Gene3D" id="3.30.460.20">
    <property type="entry name" value="CorA soluble domain-like"/>
    <property type="match status" value="1"/>
</dbReference>
<dbReference type="OrthoDB" id="9803416at2"/>
<dbReference type="InterPro" id="IPR045863">
    <property type="entry name" value="CorA_TM1_TM2"/>
</dbReference>
<comment type="catalytic activity">
    <reaction evidence="10">
        <text>Mg(2+)(in) = Mg(2+)(out)</text>
        <dbReference type="Rhea" id="RHEA:29827"/>
        <dbReference type="ChEBI" id="CHEBI:18420"/>
    </reaction>
</comment>
<keyword evidence="4" id="KW-1003">Cell membrane</keyword>
<dbReference type="PANTHER" id="PTHR46494">
    <property type="entry name" value="CORA FAMILY METAL ION TRANSPORTER (EUROFUNG)"/>
    <property type="match status" value="1"/>
</dbReference>
<evidence type="ECO:0000256" key="8">
    <source>
        <dbReference type="ARBA" id="ARBA00023065"/>
    </source>
</evidence>
<name>A0A239TE00_9STAP</name>
<evidence type="ECO:0000256" key="5">
    <source>
        <dbReference type="ARBA" id="ARBA00022692"/>
    </source>
</evidence>
<dbReference type="RefSeq" id="WP_095102581.1">
    <property type="nucleotide sequence ID" value="NZ_BKAR01000002.1"/>
</dbReference>
<dbReference type="AlphaFoldDB" id="A0A239TE00"/>
<dbReference type="FunFam" id="1.20.58.340:FF:000004">
    <property type="entry name" value="Magnesium transport protein CorA"/>
    <property type="match status" value="1"/>
</dbReference>
<evidence type="ECO:0000256" key="6">
    <source>
        <dbReference type="ARBA" id="ARBA00022842"/>
    </source>
</evidence>
<dbReference type="EMBL" id="BKAR01000002">
    <property type="protein sequence ID" value="GEP83701.1"/>
    <property type="molecule type" value="Genomic_DNA"/>
</dbReference>
<dbReference type="Pfam" id="PF01544">
    <property type="entry name" value="CorA"/>
    <property type="match status" value="1"/>
</dbReference>
<evidence type="ECO:0000256" key="7">
    <source>
        <dbReference type="ARBA" id="ARBA00022989"/>
    </source>
</evidence>
<evidence type="ECO:0000256" key="9">
    <source>
        <dbReference type="ARBA" id="ARBA00023136"/>
    </source>
</evidence>
<gene>
    <name evidence="12" type="primary">corA_2</name>
    <name evidence="12" type="ORF">SPI02_02860</name>
</gene>
<organism evidence="12 13">
    <name type="scientific">Staphylococcus piscifermentans</name>
    <dbReference type="NCBI Taxonomy" id="70258"/>
    <lineage>
        <taxon>Bacteria</taxon>
        <taxon>Bacillati</taxon>
        <taxon>Bacillota</taxon>
        <taxon>Bacilli</taxon>
        <taxon>Bacillales</taxon>
        <taxon>Staphylococcaceae</taxon>
        <taxon>Staphylococcus</taxon>
    </lineage>
</organism>
<comment type="subcellular location">
    <subcellularLocation>
        <location evidence="1">Cell membrane</location>
        <topology evidence="1">Multi-pass membrane protein</topology>
    </subcellularLocation>
</comment>
<keyword evidence="6" id="KW-0460">Magnesium</keyword>
<keyword evidence="5" id="KW-0812">Transmembrane</keyword>
<dbReference type="SUPFAM" id="SSF144083">
    <property type="entry name" value="Magnesium transport protein CorA, transmembrane region"/>
    <property type="match status" value="1"/>
</dbReference>
<evidence type="ECO:0000256" key="1">
    <source>
        <dbReference type="ARBA" id="ARBA00004651"/>
    </source>
</evidence>
<sequence>MTVRCIYEDKKHQLQSTEQIHEVPKDSEFIWYDVIAPTNEEKEFLKQTFKLSTKEIESSVYTLSQPDISRNSHREARHIIAHTLVDKDFTARALGITIAGNTIVTLHHSELASVSDVKQQLLDHQLKPDAELVTLALLENIVDTYFVHVEKIEERVFSFETYNMESARNKKLMQQVFDIRAEIIKLKRILLPMEQLVDTIKAFGTFDKDSQKSQLFYDIYNQLRHETETLASCEDLTDEIKDNDQSYHTTRISKVMNVLTIISSIFFPLSFLCGWYGMGFKFMPEYDWKYSYPVFIVLAIVITAALVMLFKKKKWF</sequence>
<dbReference type="GO" id="GO:0050897">
    <property type="term" value="F:cobalt ion binding"/>
    <property type="evidence" value="ECO:0007669"/>
    <property type="project" value="TreeGrafter"/>
</dbReference>
<dbReference type="Gene3D" id="1.20.58.340">
    <property type="entry name" value="Magnesium transport protein CorA, transmembrane region"/>
    <property type="match status" value="2"/>
</dbReference>
<evidence type="ECO:0000256" key="4">
    <source>
        <dbReference type="ARBA" id="ARBA00022475"/>
    </source>
</evidence>
<proteinExistence type="inferred from homology"/>
<dbReference type="GO" id="GO:0015095">
    <property type="term" value="F:magnesium ion transmembrane transporter activity"/>
    <property type="evidence" value="ECO:0007669"/>
    <property type="project" value="TreeGrafter"/>
</dbReference>
<comment type="similarity">
    <text evidence="2">Belongs to the CorA metal ion transporter (MIT) (TC 1.A.35) family.</text>
</comment>
<protein>
    <submittedName>
        <fullName evidence="12">Magnesium transport protein CorA</fullName>
    </submittedName>
</protein>
<dbReference type="GO" id="GO:0005886">
    <property type="term" value="C:plasma membrane"/>
    <property type="evidence" value="ECO:0007669"/>
    <property type="project" value="UniProtKB-SubCell"/>
</dbReference>
<dbReference type="InterPro" id="IPR002523">
    <property type="entry name" value="MgTranspt_CorA/ZnTranspt_ZntB"/>
</dbReference>